<proteinExistence type="predicted"/>
<name>W2Y940_PHYNI</name>
<evidence type="ECO:0008006" key="4">
    <source>
        <dbReference type="Google" id="ProtNLM"/>
    </source>
</evidence>
<gene>
    <name evidence="2" type="ORF">F442_20357</name>
</gene>
<reference evidence="2 3" key="1">
    <citation type="submission" date="2013-11" db="EMBL/GenBank/DDBJ databases">
        <title>The Genome Sequence of Phytophthora parasitica P10297.</title>
        <authorList>
            <consortium name="The Broad Institute Genomics Platform"/>
            <person name="Russ C."/>
            <person name="Tyler B."/>
            <person name="Panabieres F."/>
            <person name="Shan W."/>
            <person name="Tripathy S."/>
            <person name="Grunwald N."/>
            <person name="Machado M."/>
            <person name="Johnson C.S."/>
            <person name="Walker B."/>
            <person name="Young S.K."/>
            <person name="Zeng Q."/>
            <person name="Gargeya S."/>
            <person name="Fitzgerald M."/>
            <person name="Haas B."/>
            <person name="Abouelleil A."/>
            <person name="Allen A.W."/>
            <person name="Alvarado L."/>
            <person name="Arachchi H.M."/>
            <person name="Berlin A.M."/>
            <person name="Chapman S.B."/>
            <person name="Gainer-Dewar J."/>
            <person name="Goldberg J."/>
            <person name="Griggs A."/>
            <person name="Gujja S."/>
            <person name="Hansen M."/>
            <person name="Howarth C."/>
            <person name="Imamovic A."/>
            <person name="Ireland A."/>
            <person name="Larimer J."/>
            <person name="McCowan C."/>
            <person name="Murphy C."/>
            <person name="Pearson M."/>
            <person name="Poon T.W."/>
            <person name="Priest M."/>
            <person name="Roberts A."/>
            <person name="Saif S."/>
            <person name="Shea T."/>
            <person name="Sisk P."/>
            <person name="Sykes S."/>
            <person name="Wortman J."/>
            <person name="Nusbaum C."/>
            <person name="Birren B."/>
        </authorList>
    </citation>
    <scope>NUCLEOTIDE SEQUENCE [LARGE SCALE GENOMIC DNA]</scope>
    <source>
        <strain evidence="2 3">P10297</strain>
    </source>
</reference>
<protein>
    <recommendedName>
        <fullName evidence="4">RxLR effector protein</fullName>
    </recommendedName>
</protein>
<dbReference type="Proteomes" id="UP000018948">
    <property type="component" value="Unassembled WGS sequence"/>
</dbReference>
<dbReference type="AlphaFoldDB" id="W2Y940"/>
<evidence type="ECO:0000313" key="3">
    <source>
        <dbReference type="Proteomes" id="UP000018948"/>
    </source>
</evidence>
<evidence type="ECO:0000256" key="1">
    <source>
        <dbReference type="SAM" id="SignalP"/>
    </source>
</evidence>
<sequence length="707" mass="79941">MVLLSILALLACGSELVTASLTPSTVEVRRDEDWSGNVDNQTYLRNHKQRSLDQDDGGFEERATSATLPGVEGLAISQKLKNIATSIKEKFSSNNQKATDKLFARLKVGNVQESLFVSAPYKKWTASVAKAYKTNPKAGRAAVFSTLAARYDDEALAKLLVEAKQVRATREPASEFQAMQIDSWAAKQKTTDDIYSALKLEVNEKDLLKNPLLDTWISYIPKAASENPYNLVLRKLMNHYDDQGLAQMLIAAKEDSRVASIATKVEESLLKRWQSDGKTADDVFRLLRLNDDKSDYIMKNPVLSTWISYVDQLHEKNPYDELVLMLTKSYGEGGLADILVATRTDFTTRSMAIDFENALIKKWSMEAKTIDDAFNLLRLRSDNVEETLRNPALITWISYVKKSNKDPYELLFRQLDLRAGDAHLAKMLALGAKSNKFVIEVSELQALQYSKWLSKKLSADYMFNLLQLKKNGDKLFDSPVLSTWSSYVAKKNPGREDETMFSVLQKHYKNDILAKMFSEAKEKPTMKIIASRLEGELWQSEGQTAGKLFTTLKLDETGEGLFEAPMFASWAAYVKRLSQYEKNPNEFVIFSELEKRYDYVDLARMLYNAERQADNTSGAGKDTVKLLSALRKQQYKQWMTEKGLDPERLSRVDFFSGHRWVWSCLGSVEFGASFYGVDGIRSIVSAELADDCDGLRGRVYKDTGSRG</sequence>
<organism evidence="2 3">
    <name type="scientific">Phytophthora nicotianae P10297</name>
    <dbReference type="NCBI Taxonomy" id="1317064"/>
    <lineage>
        <taxon>Eukaryota</taxon>
        <taxon>Sar</taxon>
        <taxon>Stramenopiles</taxon>
        <taxon>Oomycota</taxon>
        <taxon>Peronosporomycetes</taxon>
        <taxon>Peronosporales</taxon>
        <taxon>Peronosporaceae</taxon>
        <taxon>Phytophthora</taxon>
    </lineage>
</organism>
<dbReference type="EMBL" id="ANIY01004235">
    <property type="protein sequence ID" value="ETP30694.1"/>
    <property type="molecule type" value="Genomic_DNA"/>
</dbReference>
<comment type="caution">
    <text evidence="2">The sequence shown here is derived from an EMBL/GenBank/DDBJ whole genome shotgun (WGS) entry which is preliminary data.</text>
</comment>
<evidence type="ECO:0000313" key="2">
    <source>
        <dbReference type="EMBL" id="ETP30694.1"/>
    </source>
</evidence>
<accession>W2Y940</accession>
<feature type="signal peptide" evidence="1">
    <location>
        <begin position="1"/>
        <end position="19"/>
    </location>
</feature>
<dbReference type="OrthoDB" id="110891at2759"/>
<keyword evidence="1" id="KW-0732">Signal</keyword>
<feature type="chain" id="PRO_5004830944" description="RxLR effector protein" evidence="1">
    <location>
        <begin position="20"/>
        <end position="707"/>
    </location>
</feature>